<sequence>MKYRRWRIVLKNRQQKEKEKTQCSGLTFSLDENAEKLQETFNYPCNQDLSVRPFTISAFDRKAILYFVNGMSDSQLIEKELLPQLISPFPNQNKEDHLNLDFFANSVPIKDIKEDCQFNSIVSNLLMGDSVLLVDGEDKAYLFGTASFEKRGVEKSEDEAVLKGPKEAFIESIAVNISLVRKQLRSTELVTEYVTVGDKGLSKVALMYLNDVANPNLLEKIKKRLKQIKSDEVQNLGLLEQHIEERPYSLVPTVLYTERPDRAVSFINEGHIVLLMDSSPSSLVLPVTFWSFFHTSEDYYSRWPYGNFTRFLRLMAIFITIMTPATYIAVTNYHIEMLPTDLVLAISSTREEVPFPAIFEVIMLLIAFELIREGGVRVPSPIGPTIGIVGALILGQAAVEANIISPILVIVIAITGLASFAIPNLSFSYMIRLSTYIFLLFGSLWGFLGIGICITMCIGYLTTLTSFDVPFLSPMAPHYPSSKDLVIRPPIWKQWLRPLNVFPLEEEKMKKPKGENSE</sequence>
<evidence type="ECO:0000256" key="2">
    <source>
        <dbReference type="ARBA" id="ARBA00005278"/>
    </source>
</evidence>
<reference evidence="8 9" key="1">
    <citation type="submission" date="2018-09" db="EMBL/GenBank/DDBJ databases">
        <title>Bacillus saliacetes sp. nov., isolated from Thai shrimp paste (Ka-pi).</title>
        <authorList>
            <person name="Daroonpunt R."/>
            <person name="Tanasupawat S."/>
            <person name="Yiamsombut S."/>
        </authorList>
    </citation>
    <scope>NUCLEOTIDE SEQUENCE [LARGE SCALE GENOMIC DNA]</scope>
    <source>
        <strain evidence="8 9">SKP7-4</strain>
    </source>
</reference>
<evidence type="ECO:0000256" key="3">
    <source>
        <dbReference type="ARBA" id="ARBA00022692"/>
    </source>
</evidence>
<evidence type="ECO:0000256" key="1">
    <source>
        <dbReference type="ARBA" id="ARBA00004141"/>
    </source>
</evidence>
<name>A0A3A1R810_9BACI</name>
<gene>
    <name evidence="8" type="ORF">D3H55_01315</name>
</gene>
<dbReference type="Pfam" id="PF03323">
    <property type="entry name" value="GerA"/>
    <property type="match status" value="1"/>
</dbReference>
<dbReference type="EMBL" id="QXIR01000001">
    <property type="protein sequence ID" value="RIW39020.1"/>
    <property type="molecule type" value="Genomic_DNA"/>
</dbReference>
<keyword evidence="4 7" id="KW-1133">Transmembrane helix</keyword>
<organism evidence="8 9">
    <name type="scientific">Bacillus salacetis</name>
    <dbReference type="NCBI Taxonomy" id="2315464"/>
    <lineage>
        <taxon>Bacteria</taxon>
        <taxon>Bacillati</taxon>
        <taxon>Bacillota</taxon>
        <taxon>Bacilli</taxon>
        <taxon>Bacillales</taxon>
        <taxon>Bacillaceae</taxon>
        <taxon>Bacillus</taxon>
    </lineage>
</organism>
<dbReference type="PANTHER" id="PTHR22550:SF5">
    <property type="entry name" value="LEUCINE ZIPPER PROTEIN 4"/>
    <property type="match status" value="1"/>
</dbReference>
<keyword evidence="9" id="KW-1185">Reference proteome</keyword>
<dbReference type="InterPro" id="IPR004995">
    <property type="entry name" value="Spore_Ger"/>
</dbReference>
<proteinExistence type="inferred from homology"/>
<evidence type="ECO:0000313" key="9">
    <source>
        <dbReference type="Proteomes" id="UP000265801"/>
    </source>
</evidence>
<dbReference type="Proteomes" id="UP000265801">
    <property type="component" value="Unassembled WGS sequence"/>
</dbReference>
<evidence type="ECO:0000256" key="6">
    <source>
        <dbReference type="PIRNR" id="PIRNR005690"/>
    </source>
</evidence>
<dbReference type="OrthoDB" id="9772630at2"/>
<evidence type="ECO:0000256" key="4">
    <source>
        <dbReference type="ARBA" id="ARBA00022989"/>
    </source>
</evidence>
<feature type="transmembrane region" description="Helical" evidence="7">
    <location>
        <begin position="378"/>
        <end position="397"/>
    </location>
</feature>
<evidence type="ECO:0000256" key="5">
    <source>
        <dbReference type="ARBA" id="ARBA00023136"/>
    </source>
</evidence>
<accession>A0A3A1R810</accession>
<dbReference type="GO" id="GO:0009847">
    <property type="term" value="P:spore germination"/>
    <property type="evidence" value="ECO:0007669"/>
    <property type="project" value="UniProtKB-UniRule"/>
</dbReference>
<dbReference type="AlphaFoldDB" id="A0A3A1R810"/>
<protein>
    <submittedName>
        <fullName evidence="8">Spore germination protein</fullName>
    </submittedName>
</protein>
<feature type="transmembrane region" description="Helical" evidence="7">
    <location>
        <begin position="311"/>
        <end position="333"/>
    </location>
</feature>
<keyword evidence="5 6" id="KW-0472">Membrane</keyword>
<comment type="caution">
    <text evidence="8">The sequence shown here is derived from an EMBL/GenBank/DDBJ whole genome shotgun (WGS) entry which is preliminary data.</text>
</comment>
<evidence type="ECO:0000313" key="8">
    <source>
        <dbReference type="EMBL" id="RIW39020.1"/>
    </source>
</evidence>
<comment type="similarity">
    <text evidence="2 6">Belongs to the GerABKA family.</text>
</comment>
<feature type="transmembrane region" description="Helical" evidence="7">
    <location>
        <begin position="403"/>
        <end position="425"/>
    </location>
</feature>
<dbReference type="PANTHER" id="PTHR22550">
    <property type="entry name" value="SPORE GERMINATION PROTEIN"/>
    <property type="match status" value="1"/>
</dbReference>
<feature type="transmembrane region" description="Helical" evidence="7">
    <location>
        <begin position="437"/>
        <end position="461"/>
    </location>
</feature>
<feature type="transmembrane region" description="Helical" evidence="7">
    <location>
        <begin position="353"/>
        <end position="371"/>
    </location>
</feature>
<dbReference type="InterPro" id="IPR050768">
    <property type="entry name" value="UPF0353/GerABKA_families"/>
</dbReference>
<comment type="subcellular location">
    <subcellularLocation>
        <location evidence="6">Cell membrane</location>
    </subcellularLocation>
    <subcellularLocation>
        <location evidence="1">Membrane</location>
        <topology evidence="1">Multi-pass membrane protein</topology>
    </subcellularLocation>
</comment>
<dbReference type="PIRSF" id="PIRSF005690">
    <property type="entry name" value="GerBA"/>
    <property type="match status" value="1"/>
</dbReference>
<dbReference type="GO" id="GO:0005886">
    <property type="term" value="C:plasma membrane"/>
    <property type="evidence" value="ECO:0007669"/>
    <property type="project" value="UniProtKB-SubCell"/>
</dbReference>
<keyword evidence="3 7" id="KW-0812">Transmembrane</keyword>
<evidence type="ECO:0000256" key="7">
    <source>
        <dbReference type="SAM" id="Phobius"/>
    </source>
</evidence>